<evidence type="ECO:0000313" key="6">
    <source>
        <dbReference type="Proteomes" id="UP000289340"/>
    </source>
</evidence>
<dbReference type="Proteomes" id="UP000289340">
    <property type="component" value="Chromosome 5"/>
</dbReference>
<dbReference type="PANTHER" id="PTHR10795">
    <property type="entry name" value="PROPROTEIN CONVERTASE SUBTILISIN/KEXIN"/>
    <property type="match status" value="1"/>
</dbReference>
<comment type="subcellular location">
    <subcellularLocation>
        <location evidence="1">Secreted</location>
    </subcellularLocation>
</comment>
<dbReference type="GO" id="GO:0004252">
    <property type="term" value="F:serine-type endopeptidase activity"/>
    <property type="evidence" value="ECO:0007669"/>
    <property type="project" value="InterPro"/>
</dbReference>
<evidence type="ECO:0000313" key="5">
    <source>
        <dbReference type="EMBL" id="RZC11003.1"/>
    </source>
</evidence>
<evidence type="ECO:0000256" key="3">
    <source>
        <dbReference type="ARBA" id="ARBA00022729"/>
    </source>
</evidence>
<evidence type="ECO:0000259" key="4">
    <source>
        <dbReference type="Pfam" id="PF17766"/>
    </source>
</evidence>
<proteinExistence type="inferred from homology"/>
<comment type="caution">
    <text evidence="5">The sequence shown here is derived from an EMBL/GenBank/DDBJ whole genome shotgun (WGS) entry which is preliminary data.</text>
</comment>
<dbReference type="Pfam" id="PF17766">
    <property type="entry name" value="fn3_6"/>
    <property type="match status" value="1"/>
</dbReference>
<dbReference type="InterPro" id="IPR045051">
    <property type="entry name" value="SBT"/>
</dbReference>
<evidence type="ECO:0000256" key="1">
    <source>
        <dbReference type="ARBA" id="ARBA00004613"/>
    </source>
</evidence>
<feature type="domain" description="Subtilisin-like protease fibronectin type-III" evidence="4">
    <location>
        <begin position="201"/>
        <end position="299"/>
    </location>
</feature>
<dbReference type="InterPro" id="IPR036852">
    <property type="entry name" value="Peptidase_S8/S53_dom_sf"/>
</dbReference>
<sequence>CQLALRFVVGVWSESKNFSDEGKLIGARYFYKGYEANAGTKLNASELSCWITKSSSCSVMNENTEHDATKLEAEAKEEEEHRRTKRFYPYLLLCYGGPRPRILGSFHAVANDITVVASGGNSGPSPGTVSNNEPWMLTVAASTIDRDFAGYVTLGDKKIIKGASLSEHHLPSNKMYPLATTVPSLFYGKPYTCPKSFSLADFNYPAITIPQLDPGHSLNVTRTVTNVGSPRTYRVHIKAPPQVVVTVEPRKLRFKKKGERKELRVTLTLKPQTKNTTDYVFGWLTWTDHKHHVRSPIAVKIAH</sequence>
<comment type="similarity">
    <text evidence="2">Belongs to the peptidase S8 family.</text>
</comment>
<dbReference type="GO" id="GO:0005576">
    <property type="term" value="C:extracellular region"/>
    <property type="evidence" value="ECO:0007669"/>
    <property type="project" value="UniProtKB-SubCell"/>
</dbReference>
<protein>
    <submittedName>
        <fullName evidence="5">Subtilisin-like protease SBT5.4</fullName>
    </submittedName>
</protein>
<organism evidence="5 6">
    <name type="scientific">Glycine soja</name>
    <name type="common">Wild soybean</name>
    <dbReference type="NCBI Taxonomy" id="3848"/>
    <lineage>
        <taxon>Eukaryota</taxon>
        <taxon>Viridiplantae</taxon>
        <taxon>Streptophyta</taxon>
        <taxon>Embryophyta</taxon>
        <taxon>Tracheophyta</taxon>
        <taxon>Spermatophyta</taxon>
        <taxon>Magnoliopsida</taxon>
        <taxon>eudicotyledons</taxon>
        <taxon>Gunneridae</taxon>
        <taxon>Pentapetalae</taxon>
        <taxon>rosids</taxon>
        <taxon>fabids</taxon>
        <taxon>Fabales</taxon>
        <taxon>Fabaceae</taxon>
        <taxon>Papilionoideae</taxon>
        <taxon>50 kb inversion clade</taxon>
        <taxon>NPAAA clade</taxon>
        <taxon>indigoferoid/millettioid clade</taxon>
        <taxon>Phaseoleae</taxon>
        <taxon>Glycine</taxon>
        <taxon>Glycine subgen. Soja</taxon>
    </lineage>
</organism>
<dbReference type="SUPFAM" id="SSF52743">
    <property type="entry name" value="Subtilisin-like"/>
    <property type="match status" value="1"/>
</dbReference>
<keyword evidence="5" id="KW-0378">Hydrolase</keyword>
<gene>
    <name evidence="5" type="ORF">D0Y65_011301</name>
</gene>
<keyword evidence="5" id="KW-0645">Protease</keyword>
<dbReference type="GO" id="GO:0006508">
    <property type="term" value="P:proteolysis"/>
    <property type="evidence" value="ECO:0007669"/>
    <property type="project" value="UniProtKB-KW"/>
</dbReference>
<keyword evidence="6" id="KW-1185">Reference proteome</keyword>
<keyword evidence="3" id="KW-0732">Signal</keyword>
<dbReference type="Gene3D" id="3.40.50.200">
    <property type="entry name" value="Peptidase S8/S53 domain"/>
    <property type="match status" value="1"/>
</dbReference>
<name>A0A445KJB9_GLYSO</name>
<dbReference type="InterPro" id="IPR041469">
    <property type="entry name" value="Subtilisin-like_FN3"/>
</dbReference>
<accession>A0A445KJB9</accession>
<dbReference type="Gene3D" id="2.60.40.2310">
    <property type="match status" value="1"/>
</dbReference>
<feature type="non-terminal residue" evidence="5">
    <location>
        <position position="1"/>
    </location>
</feature>
<dbReference type="AlphaFoldDB" id="A0A445KJB9"/>
<evidence type="ECO:0000256" key="2">
    <source>
        <dbReference type="ARBA" id="ARBA00011073"/>
    </source>
</evidence>
<reference evidence="5 6" key="1">
    <citation type="submission" date="2018-09" db="EMBL/GenBank/DDBJ databases">
        <title>A high-quality reference genome of wild soybean provides a powerful tool to mine soybean genomes.</title>
        <authorList>
            <person name="Xie M."/>
            <person name="Chung C.Y.L."/>
            <person name="Li M.-W."/>
            <person name="Wong F.-L."/>
            <person name="Chan T.-F."/>
            <person name="Lam H.-M."/>
        </authorList>
    </citation>
    <scope>NUCLEOTIDE SEQUENCE [LARGE SCALE GENOMIC DNA]</scope>
    <source>
        <strain evidence="6">cv. W05</strain>
        <tissue evidence="5">Hypocotyl of etiolated seedlings</tissue>
    </source>
</reference>
<dbReference type="EMBL" id="QZWG01000005">
    <property type="protein sequence ID" value="RZC11003.1"/>
    <property type="molecule type" value="Genomic_DNA"/>
</dbReference>